<organism evidence="5 6">
    <name type="scientific">Artemisia annua</name>
    <name type="common">Sweet wormwood</name>
    <dbReference type="NCBI Taxonomy" id="35608"/>
    <lineage>
        <taxon>Eukaryota</taxon>
        <taxon>Viridiplantae</taxon>
        <taxon>Streptophyta</taxon>
        <taxon>Embryophyta</taxon>
        <taxon>Tracheophyta</taxon>
        <taxon>Spermatophyta</taxon>
        <taxon>Magnoliopsida</taxon>
        <taxon>eudicotyledons</taxon>
        <taxon>Gunneridae</taxon>
        <taxon>Pentapetalae</taxon>
        <taxon>asterids</taxon>
        <taxon>campanulids</taxon>
        <taxon>Asterales</taxon>
        <taxon>Asteraceae</taxon>
        <taxon>Asteroideae</taxon>
        <taxon>Anthemideae</taxon>
        <taxon>Artemisiinae</taxon>
        <taxon>Artemisia</taxon>
    </lineage>
</organism>
<dbReference type="OrthoDB" id="1740512at2759"/>
<dbReference type="SUPFAM" id="SSF53098">
    <property type="entry name" value="Ribonuclease H-like"/>
    <property type="match status" value="1"/>
</dbReference>
<dbReference type="InterPro" id="IPR025724">
    <property type="entry name" value="GAG-pre-integrase_dom"/>
</dbReference>
<evidence type="ECO:0000259" key="3">
    <source>
        <dbReference type="PROSITE" id="PS50158"/>
    </source>
</evidence>
<dbReference type="SMART" id="SM00343">
    <property type="entry name" value="ZnF_C2HC"/>
    <property type="match status" value="1"/>
</dbReference>
<proteinExistence type="predicted"/>
<feature type="domain" description="Integrase catalytic" evidence="4">
    <location>
        <begin position="497"/>
        <end position="637"/>
    </location>
</feature>
<dbReference type="PANTHER" id="PTHR47592:SF29">
    <property type="entry name" value="ZINC FINGER, CCHC-TYPE"/>
    <property type="match status" value="1"/>
</dbReference>
<feature type="region of interest" description="Disordered" evidence="2">
    <location>
        <begin position="268"/>
        <end position="293"/>
    </location>
</feature>
<accession>A0A2U1MLY4</accession>
<keyword evidence="1" id="KW-0479">Metal-binding</keyword>
<dbReference type="Pfam" id="PF00098">
    <property type="entry name" value="zf-CCHC"/>
    <property type="match status" value="1"/>
</dbReference>
<dbReference type="Pfam" id="PF13976">
    <property type="entry name" value="gag_pre-integrs"/>
    <property type="match status" value="1"/>
</dbReference>
<dbReference type="PROSITE" id="PS50994">
    <property type="entry name" value="INTEGRASE"/>
    <property type="match status" value="1"/>
</dbReference>
<dbReference type="PROSITE" id="PS50158">
    <property type="entry name" value="ZF_CCHC"/>
    <property type="match status" value="1"/>
</dbReference>
<dbReference type="PANTHER" id="PTHR47592">
    <property type="entry name" value="PBF68 PROTEIN"/>
    <property type="match status" value="1"/>
</dbReference>
<comment type="caution">
    <text evidence="5">The sequence shown here is derived from an EMBL/GenBank/DDBJ whole genome shotgun (WGS) entry which is preliminary data.</text>
</comment>
<keyword evidence="1" id="KW-0862">Zinc</keyword>
<sequence length="637" mass="72560">MAAAMRQMAANFSKLEKFEGVDFRRWQKNMHFLLTSMSVVYVLNTAIPEDHGDDATVEQIRKRSKWENDDYVCRGLILNGMSDSLFDIYQNVESSKELWDSLEAKYMAEDASSKKFLVSNFTNYKMTDSRPVMEQYNELLGILGRFTQHEMNMDEAISVSCIIDKLPPSWKDFKHTLKHKKEELTLVQLGSHLRIEESLRAQDNDKPKSSNATGASVVNMVEHNNSTRYNDNKGKRKHHDNTRADPNKKATPTCWKCGKPGHIKRDCKGVKVGGKTNGSGTSGSGSGGQANSLKGQNMFNESLQVYYVTYVSESNYVQDDDVAWWVDSGATVHVCKDRCWFKTYESLNDGSILHMGNESTALVHGRGCVDLNFSSGKIVTLFNVIHVPDIRKNLVSSSVLNNHGYKQVIESDKFILSKHGVFIGFGYLCNQMFRLNIVNNIVNSAFMSTSKMNDSTLWHARLGHVHYKRMQDMSKDELIPAFDMDTEKCKTCMLTKITKKPFQGVKRETELLELIHSDLCDLHATPFLGNKKYFVTFIDDASRFCYVYLLHTKDEALDKFKVFKTEVELQLGSLIKRFRTDRGGEYMDPFYFQSVGIIYETTAPYTPQQNGISERKNKVLKEMVNSMLSYSGLSQGF</sequence>
<feature type="compositionally biased region" description="Gly residues" evidence="2">
    <location>
        <begin position="271"/>
        <end position="288"/>
    </location>
</feature>
<dbReference type="InterPro" id="IPR054722">
    <property type="entry name" value="PolX-like_BBD"/>
</dbReference>
<keyword evidence="1" id="KW-0863">Zinc-finger</keyword>
<dbReference type="EMBL" id="PKPP01004905">
    <property type="protein sequence ID" value="PWA62269.1"/>
    <property type="molecule type" value="Genomic_DNA"/>
</dbReference>
<dbReference type="InterPro" id="IPR001878">
    <property type="entry name" value="Znf_CCHC"/>
</dbReference>
<dbReference type="Pfam" id="PF14223">
    <property type="entry name" value="Retrotran_gag_2"/>
    <property type="match status" value="1"/>
</dbReference>
<dbReference type="InterPro" id="IPR001584">
    <property type="entry name" value="Integrase_cat-core"/>
</dbReference>
<gene>
    <name evidence="5" type="ORF">CTI12_AA364940</name>
</gene>
<dbReference type="InterPro" id="IPR036875">
    <property type="entry name" value="Znf_CCHC_sf"/>
</dbReference>
<evidence type="ECO:0000256" key="2">
    <source>
        <dbReference type="SAM" id="MobiDB-lite"/>
    </source>
</evidence>
<evidence type="ECO:0000259" key="4">
    <source>
        <dbReference type="PROSITE" id="PS50994"/>
    </source>
</evidence>
<reference evidence="5 6" key="1">
    <citation type="journal article" date="2018" name="Mol. Plant">
        <title>The genome of Artemisia annua provides insight into the evolution of Asteraceae family and artemisinin biosynthesis.</title>
        <authorList>
            <person name="Shen Q."/>
            <person name="Zhang L."/>
            <person name="Liao Z."/>
            <person name="Wang S."/>
            <person name="Yan T."/>
            <person name="Shi P."/>
            <person name="Liu M."/>
            <person name="Fu X."/>
            <person name="Pan Q."/>
            <person name="Wang Y."/>
            <person name="Lv Z."/>
            <person name="Lu X."/>
            <person name="Zhang F."/>
            <person name="Jiang W."/>
            <person name="Ma Y."/>
            <person name="Chen M."/>
            <person name="Hao X."/>
            <person name="Li L."/>
            <person name="Tang Y."/>
            <person name="Lv G."/>
            <person name="Zhou Y."/>
            <person name="Sun X."/>
            <person name="Brodelius P.E."/>
            <person name="Rose J.K.C."/>
            <person name="Tang K."/>
        </authorList>
    </citation>
    <scope>NUCLEOTIDE SEQUENCE [LARGE SCALE GENOMIC DNA]</scope>
    <source>
        <strain evidence="6">cv. Huhao1</strain>
        <tissue evidence="5">Leaf</tissue>
    </source>
</reference>
<dbReference type="Gene3D" id="3.30.420.10">
    <property type="entry name" value="Ribonuclease H-like superfamily/Ribonuclease H"/>
    <property type="match status" value="1"/>
</dbReference>
<dbReference type="Proteomes" id="UP000245207">
    <property type="component" value="Unassembled WGS sequence"/>
</dbReference>
<dbReference type="GO" id="GO:0015074">
    <property type="term" value="P:DNA integration"/>
    <property type="evidence" value="ECO:0007669"/>
    <property type="project" value="InterPro"/>
</dbReference>
<feature type="region of interest" description="Disordered" evidence="2">
    <location>
        <begin position="222"/>
        <end position="251"/>
    </location>
</feature>
<evidence type="ECO:0000256" key="1">
    <source>
        <dbReference type="PROSITE-ProRule" id="PRU00047"/>
    </source>
</evidence>
<protein>
    <submittedName>
        <fullName evidence="5">Zinc finger, CCHC-type</fullName>
    </submittedName>
</protein>
<dbReference type="InterPro" id="IPR012337">
    <property type="entry name" value="RNaseH-like_sf"/>
</dbReference>
<dbReference type="GO" id="GO:0003676">
    <property type="term" value="F:nucleic acid binding"/>
    <property type="evidence" value="ECO:0007669"/>
    <property type="project" value="InterPro"/>
</dbReference>
<feature type="domain" description="CCHC-type" evidence="3">
    <location>
        <begin position="254"/>
        <end position="268"/>
    </location>
</feature>
<evidence type="ECO:0000313" key="5">
    <source>
        <dbReference type="EMBL" id="PWA62269.1"/>
    </source>
</evidence>
<evidence type="ECO:0000313" key="6">
    <source>
        <dbReference type="Proteomes" id="UP000245207"/>
    </source>
</evidence>
<dbReference type="InterPro" id="IPR036397">
    <property type="entry name" value="RNaseH_sf"/>
</dbReference>
<name>A0A2U1MLY4_ARTAN</name>
<dbReference type="STRING" id="35608.A0A2U1MLY4"/>
<dbReference type="AlphaFoldDB" id="A0A2U1MLY4"/>
<dbReference type="SUPFAM" id="SSF57756">
    <property type="entry name" value="Retrovirus zinc finger-like domains"/>
    <property type="match status" value="1"/>
</dbReference>
<dbReference type="GO" id="GO:0008270">
    <property type="term" value="F:zinc ion binding"/>
    <property type="evidence" value="ECO:0007669"/>
    <property type="project" value="UniProtKB-KW"/>
</dbReference>
<dbReference type="Pfam" id="PF22936">
    <property type="entry name" value="Pol_BBD"/>
    <property type="match status" value="1"/>
</dbReference>
<keyword evidence="6" id="KW-1185">Reference proteome</keyword>